<evidence type="ECO:0000313" key="1">
    <source>
        <dbReference type="EMBL" id="KAK1698535.1"/>
    </source>
</evidence>
<accession>A0AAD8U6H6</accession>
<keyword evidence="2" id="KW-1185">Reference proteome</keyword>
<evidence type="ECO:0000313" key="2">
    <source>
        <dbReference type="Proteomes" id="UP001231189"/>
    </source>
</evidence>
<dbReference type="Proteomes" id="UP001231189">
    <property type="component" value="Unassembled WGS sequence"/>
</dbReference>
<reference evidence="1" key="1">
    <citation type="submission" date="2023-07" db="EMBL/GenBank/DDBJ databases">
        <title>A chromosome-level genome assembly of Lolium multiflorum.</title>
        <authorList>
            <person name="Chen Y."/>
            <person name="Copetti D."/>
            <person name="Kolliker R."/>
            <person name="Studer B."/>
        </authorList>
    </citation>
    <scope>NUCLEOTIDE SEQUENCE</scope>
    <source>
        <strain evidence="1">02402/16</strain>
        <tissue evidence="1">Leaf</tissue>
    </source>
</reference>
<name>A0AAD8U6H6_LOLMU</name>
<proteinExistence type="predicted"/>
<dbReference type="AlphaFoldDB" id="A0AAD8U6H6"/>
<protein>
    <submittedName>
        <fullName evidence="1">Uncharacterized protein</fullName>
    </submittedName>
</protein>
<gene>
    <name evidence="1" type="ORF">QYE76_015232</name>
</gene>
<dbReference type="EMBL" id="JAUUTY010000001">
    <property type="protein sequence ID" value="KAK1698535.1"/>
    <property type="molecule type" value="Genomic_DNA"/>
</dbReference>
<organism evidence="1 2">
    <name type="scientific">Lolium multiflorum</name>
    <name type="common">Italian ryegrass</name>
    <name type="synonym">Lolium perenne subsp. multiflorum</name>
    <dbReference type="NCBI Taxonomy" id="4521"/>
    <lineage>
        <taxon>Eukaryota</taxon>
        <taxon>Viridiplantae</taxon>
        <taxon>Streptophyta</taxon>
        <taxon>Embryophyta</taxon>
        <taxon>Tracheophyta</taxon>
        <taxon>Spermatophyta</taxon>
        <taxon>Magnoliopsida</taxon>
        <taxon>Liliopsida</taxon>
        <taxon>Poales</taxon>
        <taxon>Poaceae</taxon>
        <taxon>BOP clade</taxon>
        <taxon>Pooideae</taxon>
        <taxon>Poodae</taxon>
        <taxon>Poeae</taxon>
        <taxon>Poeae Chloroplast Group 2 (Poeae type)</taxon>
        <taxon>Loliodinae</taxon>
        <taxon>Loliinae</taxon>
        <taxon>Lolium</taxon>
    </lineage>
</organism>
<comment type="caution">
    <text evidence="1">The sequence shown here is derived from an EMBL/GenBank/DDBJ whole genome shotgun (WGS) entry which is preliminary data.</text>
</comment>
<sequence>MCTYQLPQNSVSCPFKEMTDATSQATSQHWRHGVYPLPCVYYMYNVALYSASQVTAQAELSEEVGIRLGWIQLSRNEQTPHEFPSVAEASSLFTLRINALFVCYLKNRSSVALFCII</sequence>